<evidence type="ECO:0000313" key="2">
    <source>
        <dbReference type="Proteomes" id="UP001362999"/>
    </source>
</evidence>
<comment type="caution">
    <text evidence="1">The sequence shown here is derived from an EMBL/GenBank/DDBJ whole genome shotgun (WGS) entry which is preliminary data.</text>
</comment>
<dbReference type="AlphaFoldDB" id="A0AAW0CPU1"/>
<sequence length="60" mass="7002">ISRVKTLAGIAFRTSFHWGRLKRANVTDSMRMLETDTQRRAQLTFTLDSQGMDLSEYVFF</sequence>
<dbReference type="EMBL" id="JAWWNJ010000014">
    <property type="protein sequence ID" value="KAK7041094.1"/>
    <property type="molecule type" value="Genomic_DNA"/>
</dbReference>
<proteinExistence type="predicted"/>
<reference evidence="1 2" key="1">
    <citation type="journal article" date="2024" name="J Genomics">
        <title>Draft genome sequencing and assembly of Favolaschia claudopus CIRM-BRFM 2984 isolated from oak limbs.</title>
        <authorList>
            <person name="Navarro D."/>
            <person name="Drula E."/>
            <person name="Chaduli D."/>
            <person name="Cazenave R."/>
            <person name="Ahrendt S."/>
            <person name="Wang J."/>
            <person name="Lipzen A."/>
            <person name="Daum C."/>
            <person name="Barry K."/>
            <person name="Grigoriev I.V."/>
            <person name="Favel A."/>
            <person name="Rosso M.N."/>
            <person name="Martin F."/>
        </authorList>
    </citation>
    <scope>NUCLEOTIDE SEQUENCE [LARGE SCALE GENOMIC DNA]</scope>
    <source>
        <strain evidence="1 2">CIRM-BRFM 2984</strain>
    </source>
</reference>
<protein>
    <submittedName>
        <fullName evidence="1">Uncharacterized protein</fullName>
    </submittedName>
</protein>
<name>A0AAW0CPU1_9AGAR</name>
<gene>
    <name evidence="1" type="ORF">R3P38DRAFT_2512434</name>
</gene>
<evidence type="ECO:0000313" key="1">
    <source>
        <dbReference type="EMBL" id="KAK7041094.1"/>
    </source>
</evidence>
<keyword evidence="2" id="KW-1185">Reference proteome</keyword>
<organism evidence="1 2">
    <name type="scientific">Favolaschia claudopus</name>
    <dbReference type="NCBI Taxonomy" id="2862362"/>
    <lineage>
        <taxon>Eukaryota</taxon>
        <taxon>Fungi</taxon>
        <taxon>Dikarya</taxon>
        <taxon>Basidiomycota</taxon>
        <taxon>Agaricomycotina</taxon>
        <taxon>Agaricomycetes</taxon>
        <taxon>Agaricomycetidae</taxon>
        <taxon>Agaricales</taxon>
        <taxon>Marasmiineae</taxon>
        <taxon>Mycenaceae</taxon>
        <taxon>Favolaschia</taxon>
    </lineage>
</organism>
<accession>A0AAW0CPU1</accession>
<dbReference type="Proteomes" id="UP001362999">
    <property type="component" value="Unassembled WGS sequence"/>
</dbReference>
<feature type="non-terminal residue" evidence="1">
    <location>
        <position position="1"/>
    </location>
</feature>